<keyword evidence="7" id="KW-0297">G-protein coupled receptor</keyword>
<dbReference type="GO" id="GO:0004948">
    <property type="term" value="F:calcitonin receptor activity"/>
    <property type="evidence" value="ECO:0007669"/>
    <property type="project" value="InterPro"/>
</dbReference>
<evidence type="ECO:0000256" key="5">
    <source>
        <dbReference type="ARBA" id="ARBA00022729"/>
    </source>
</evidence>
<evidence type="ECO:0000259" key="14">
    <source>
        <dbReference type="PROSITE" id="PS50227"/>
    </source>
</evidence>
<dbReference type="InterPro" id="IPR001879">
    <property type="entry name" value="GPCR_2_extracellular_dom"/>
</dbReference>
<feature type="transmembrane region" description="Helical" evidence="13">
    <location>
        <begin position="256"/>
        <end position="274"/>
    </location>
</feature>
<dbReference type="InterPro" id="IPR036445">
    <property type="entry name" value="GPCR_2_extracell_dom_sf"/>
</dbReference>
<dbReference type="PANTHER" id="PTHR45620">
    <property type="entry name" value="PDF RECEPTOR-LIKE PROTEIN-RELATED"/>
    <property type="match status" value="1"/>
</dbReference>
<evidence type="ECO:0000313" key="17">
    <source>
        <dbReference type="Proteomes" id="UP000198287"/>
    </source>
</evidence>
<dbReference type="InterPro" id="IPR000832">
    <property type="entry name" value="GPCR_2_secretin-like"/>
</dbReference>
<dbReference type="PROSITE" id="PS50227">
    <property type="entry name" value="G_PROTEIN_RECEP_F2_3"/>
    <property type="match status" value="1"/>
</dbReference>
<comment type="subcellular location">
    <subcellularLocation>
        <location evidence="1">Cell membrane</location>
        <topology evidence="1">Multi-pass membrane protein</topology>
    </subcellularLocation>
</comment>
<dbReference type="Gene3D" id="1.20.1070.10">
    <property type="entry name" value="Rhodopsin 7-helix transmembrane proteins"/>
    <property type="match status" value="1"/>
</dbReference>
<keyword evidence="4 13" id="KW-0812">Transmembrane</keyword>
<feature type="domain" description="G-protein coupled receptors family 2 profile 2" evidence="15">
    <location>
        <begin position="140"/>
        <end position="454"/>
    </location>
</feature>
<evidence type="ECO:0000256" key="4">
    <source>
        <dbReference type="ARBA" id="ARBA00022692"/>
    </source>
</evidence>
<proteinExistence type="inferred from homology"/>
<dbReference type="InterPro" id="IPR050332">
    <property type="entry name" value="GPCR_2"/>
</dbReference>
<feature type="transmembrane region" description="Helical" evidence="13">
    <location>
        <begin position="146"/>
        <end position="166"/>
    </location>
</feature>
<keyword evidence="12" id="KW-0807">Transducer</keyword>
<dbReference type="STRING" id="158441.A0A226E9R0"/>
<keyword evidence="5" id="KW-0732">Signal</keyword>
<evidence type="ECO:0000256" key="7">
    <source>
        <dbReference type="ARBA" id="ARBA00023040"/>
    </source>
</evidence>
<dbReference type="AlphaFoldDB" id="A0A226E9R0"/>
<organism evidence="16 17">
    <name type="scientific">Folsomia candida</name>
    <name type="common">Springtail</name>
    <dbReference type="NCBI Taxonomy" id="158441"/>
    <lineage>
        <taxon>Eukaryota</taxon>
        <taxon>Metazoa</taxon>
        <taxon>Ecdysozoa</taxon>
        <taxon>Arthropoda</taxon>
        <taxon>Hexapoda</taxon>
        <taxon>Collembola</taxon>
        <taxon>Entomobryomorpha</taxon>
        <taxon>Isotomoidea</taxon>
        <taxon>Isotomidae</taxon>
        <taxon>Proisotominae</taxon>
        <taxon>Folsomia</taxon>
    </lineage>
</organism>
<dbReference type="Gene3D" id="4.10.1240.10">
    <property type="entry name" value="GPCR, family 2, extracellular hormone receptor domain"/>
    <property type="match status" value="1"/>
</dbReference>
<name>A0A226E9R0_FOLCA</name>
<protein>
    <submittedName>
        <fullName evidence="16">Calcitonin receptor</fullName>
    </submittedName>
</protein>
<keyword evidence="8 13" id="KW-0472">Membrane</keyword>
<dbReference type="GO" id="GO:0007188">
    <property type="term" value="P:adenylate cyclase-modulating G protein-coupled receptor signaling pathway"/>
    <property type="evidence" value="ECO:0007669"/>
    <property type="project" value="TreeGrafter"/>
</dbReference>
<dbReference type="PRINTS" id="PR01350">
    <property type="entry name" value="CTRFAMILY"/>
</dbReference>
<evidence type="ECO:0000256" key="12">
    <source>
        <dbReference type="ARBA" id="ARBA00023224"/>
    </source>
</evidence>
<evidence type="ECO:0000256" key="3">
    <source>
        <dbReference type="ARBA" id="ARBA00022475"/>
    </source>
</evidence>
<dbReference type="PROSITE" id="PS50261">
    <property type="entry name" value="G_PROTEIN_RECEP_F2_4"/>
    <property type="match status" value="1"/>
</dbReference>
<evidence type="ECO:0000256" key="2">
    <source>
        <dbReference type="ARBA" id="ARBA00005314"/>
    </source>
</evidence>
<dbReference type="GO" id="GO:0005886">
    <property type="term" value="C:plasma membrane"/>
    <property type="evidence" value="ECO:0007669"/>
    <property type="project" value="UniProtKB-SubCell"/>
</dbReference>
<evidence type="ECO:0000256" key="6">
    <source>
        <dbReference type="ARBA" id="ARBA00022989"/>
    </source>
</evidence>
<dbReference type="SMART" id="SM00008">
    <property type="entry name" value="HormR"/>
    <property type="match status" value="1"/>
</dbReference>
<evidence type="ECO:0000256" key="9">
    <source>
        <dbReference type="ARBA" id="ARBA00023157"/>
    </source>
</evidence>
<dbReference type="GO" id="GO:0007166">
    <property type="term" value="P:cell surface receptor signaling pathway"/>
    <property type="evidence" value="ECO:0007669"/>
    <property type="project" value="InterPro"/>
</dbReference>
<gene>
    <name evidence="16" type="ORF">Fcan01_11048</name>
</gene>
<reference evidence="16 17" key="1">
    <citation type="submission" date="2015-12" db="EMBL/GenBank/DDBJ databases">
        <title>The genome of Folsomia candida.</title>
        <authorList>
            <person name="Faddeeva A."/>
            <person name="Derks M.F."/>
            <person name="Anvar Y."/>
            <person name="Smit S."/>
            <person name="Van Straalen N."/>
            <person name="Roelofs D."/>
        </authorList>
    </citation>
    <scope>NUCLEOTIDE SEQUENCE [LARGE SCALE GENOMIC DNA]</scope>
    <source>
        <strain evidence="16 17">VU population</strain>
        <tissue evidence="16">Whole body</tissue>
    </source>
</reference>
<keyword evidence="6 13" id="KW-1133">Transmembrane helix</keyword>
<keyword evidence="17" id="KW-1185">Reference proteome</keyword>
<keyword evidence="9" id="KW-1015">Disulfide bond</keyword>
<evidence type="ECO:0000313" key="16">
    <source>
        <dbReference type="EMBL" id="OXA53787.1"/>
    </source>
</evidence>
<feature type="transmembrane region" description="Helical" evidence="13">
    <location>
        <begin position="294"/>
        <end position="321"/>
    </location>
</feature>
<dbReference type="PROSITE" id="PS00650">
    <property type="entry name" value="G_PROTEIN_RECEP_F2_2"/>
    <property type="match status" value="1"/>
</dbReference>
<dbReference type="InterPro" id="IPR017981">
    <property type="entry name" value="GPCR_2-like_7TM"/>
</dbReference>
<comment type="caution">
    <text evidence="16">The sequence shown here is derived from an EMBL/GenBank/DDBJ whole genome shotgun (WGS) entry which is preliminary data.</text>
</comment>
<accession>A0A226E9R0</accession>
<feature type="transmembrane region" description="Helical" evidence="13">
    <location>
        <begin position="218"/>
        <end position="244"/>
    </location>
</feature>
<sequence length="523" mass="59559">MMDLSTRSSLEIGHNLNFTELLDTAAAEAAADDFERAAQLHIAAAEYACNVTNELTSYNNASGTYCPRTFDGWSCWNETPTGVTAFAPCPWFISGFDPNLQAHKECLEDGSWFRHPESNVTWSNYTNCVNYAEYQRYKNVVTIYEVGYLVSLCALVISLIIFFSFRSLQCTRVRIHKHLFFSFIMNNSLWLIWYRFVVNESKPVNELNQMGCAFLHLFVHYFLVANYFWMFVEGFFLHTLLVYAFTRAESTMMKGFYAFGWVGPSIPLTLYAVFRSRDEDHNEQKDCWINESKWTLFLSVPVCICLIVSLAFLINILRVLLIKLNANRRTLSTNNRRESSVAENTASLRKEGDLCEDEDGDFIVVTTKGCSLLGPCCLSCGADSNHKFRRTVWLTIKQAAKASLILIPLLGINYFLTPFKPDPESDWAIYYEYIAAISSSLQGLAVSLLFCFCNSEVIAALRRKFAHPDKVSRAGDYSYGRTTTTMVVIRHPNEMVNEVVRPLSLKKTNYSNPETGEAEEVQV</sequence>
<dbReference type="OrthoDB" id="6160250at2759"/>
<dbReference type="InterPro" id="IPR003287">
    <property type="entry name" value="GPCR_2_calcitonin_rcpt_fam"/>
</dbReference>
<dbReference type="Proteomes" id="UP000198287">
    <property type="component" value="Unassembled WGS sequence"/>
</dbReference>
<evidence type="ECO:0000259" key="15">
    <source>
        <dbReference type="PROSITE" id="PS50261"/>
    </source>
</evidence>
<evidence type="ECO:0000256" key="11">
    <source>
        <dbReference type="ARBA" id="ARBA00023180"/>
    </source>
</evidence>
<keyword evidence="10 16" id="KW-0675">Receptor</keyword>
<evidence type="ECO:0000256" key="13">
    <source>
        <dbReference type="SAM" id="Phobius"/>
    </source>
</evidence>
<dbReference type="SUPFAM" id="SSF111418">
    <property type="entry name" value="Hormone receptor domain"/>
    <property type="match status" value="1"/>
</dbReference>
<keyword evidence="3" id="KW-1003">Cell membrane</keyword>
<dbReference type="PRINTS" id="PR00249">
    <property type="entry name" value="GPCRSECRETIN"/>
</dbReference>
<dbReference type="EMBL" id="LNIX01000005">
    <property type="protein sequence ID" value="OXA53787.1"/>
    <property type="molecule type" value="Genomic_DNA"/>
</dbReference>
<comment type="similarity">
    <text evidence="2">Belongs to the G-protein coupled receptor 2 family.</text>
</comment>
<evidence type="ECO:0000256" key="10">
    <source>
        <dbReference type="ARBA" id="ARBA00023170"/>
    </source>
</evidence>
<dbReference type="OMA" id="CWNETPT"/>
<dbReference type="Pfam" id="PF02793">
    <property type="entry name" value="HRM"/>
    <property type="match status" value="1"/>
</dbReference>
<dbReference type="PROSITE" id="PS00649">
    <property type="entry name" value="G_PROTEIN_RECEP_F2_1"/>
    <property type="match status" value="1"/>
</dbReference>
<dbReference type="SUPFAM" id="SSF81321">
    <property type="entry name" value="Family A G protein-coupled receptor-like"/>
    <property type="match status" value="1"/>
</dbReference>
<feature type="transmembrane region" description="Helical" evidence="13">
    <location>
        <begin position="399"/>
        <end position="416"/>
    </location>
</feature>
<evidence type="ECO:0000256" key="8">
    <source>
        <dbReference type="ARBA" id="ARBA00023136"/>
    </source>
</evidence>
<dbReference type="Pfam" id="PF00002">
    <property type="entry name" value="7tm_2"/>
    <property type="match status" value="1"/>
</dbReference>
<evidence type="ECO:0000256" key="1">
    <source>
        <dbReference type="ARBA" id="ARBA00004651"/>
    </source>
</evidence>
<feature type="domain" description="G-protein coupled receptors family 2 profile 1" evidence="14">
    <location>
        <begin position="48"/>
        <end position="132"/>
    </location>
</feature>
<feature type="transmembrane region" description="Helical" evidence="13">
    <location>
        <begin position="428"/>
        <end position="453"/>
    </location>
</feature>
<dbReference type="PANTHER" id="PTHR45620:SF32">
    <property type="entry name" value="DIURETIC HORMONE 31 RECEPTOR, ISOFORM C"/>
    <property type="match status" value="1"/>
</dbReference>
<feature type="transmembrane region" description="Helical" evidence="13">
    <location>
        <begin position="178"/>
        <end position="198"/>
    </location>
</feature>
<dbReference type="InterPro" id="IPR017983">
    <property type="entry name" value="GPCR_2_secretin-like_CS"/>
</dbReference>
<keyword evidence="11" id="KW-0325">Glycoprotein</keyword>